<dbReference type="GO" id="GO:0005634">
    <property type="term" value="C:nucleus"/>
    <property type="evidence" value="ECO:0007669"/>
    <property type="project" value="UniProtKB-SubCell"/>
</dbReference>
<keyword evidence="11" id="KW-1185">Reference proteome</keyword>
<dbReference type="SUPFAM" id="SSF46689">
    <property type="entry name" value="Homeodomain-like"/>
    <property type="match status" value="1"/>
</dbReference>
<dbReference type="InterPro" id="IPR001005">
    <property type="entry name" value="SANT/Myb"/>
</dbReference>
<dbReference type="InterPro" id="IPR015495">
    <property type="entry name" value="Myb_TF_plants"/>
</dbReference>
<dbReference type="PANTHER" id="PTHR47994">
    <property type="entry name" value="F14D16.11-RELATED"/>
    <property type="match status" value="1"/>
</dbReference>
<dbReference type="Proteomes" id="UP001558713">
    <property type="component" value="Unassembled WGS sequence"/>
</dbReference>
<name>A0ABD1ABJ3_CARAN</name>
<feature type="domain" description="Myb-like" evidence="8">
    <location>
        <begin position="70"/>
        <end position="120"/>
    </location>
</feature>
<dbReference type="GO" id="GO:0080090">
    <property type="term" value="P:regulation of primary metabolic process"/>
    <property type="evidence" value="ECO:0007669"/>
    <property type="project" value="UniProtKB-ARBA"/>
</dbReference>
<dbReference type="PANTHER" id="PTHR47994:SF5">
    <property type="entry name" value="F14D16.11-RELATED"/>
    <property type="match status" value="1"/>
</dbReference>
<evidence type="ECO:0000256" key="4">
    <source>
        <dbReference type="ARBA" id="ARBA00023125"/>
    </source>
</evidence>
<keyword evidence="6" id="KW-0539">Nucleus</keyword>
<comment type="subunit">
    <text evidence="7">Can form complexes with MYC2, MYC3 or MYC4.</text>
</comment>
<proteinExistence type="predicted"/>
<organism evidence="10 11">
    <name type="scientific">Cardamine amara subsp. amara</name>
    <dbReference type="NCBI Taxonomy" id="228776"/>
    <lineage>
        <taxon>Eukaryota</taxon>
        <taxon>Viridiplantae</taxon>
        <taxon>Streptophyta</taxon>
        <taxon>Embryophyta</taxon>
        <taxon>Tracheophyta</taxon>
        <taxon>Spermatophyta</taxon>
        <taxon>Magnoliopsida</taxon>
        <taxon>eudicotyledons</taxon>
        <taxon>Gunneridae</taxon>
        <taxon>Pentapetalae</taxon>
        <taxon>rosids</taxon>
        <taxon>malvids</taxon>
        <taxon>Brassicales</taxon>
        <taxon>Brassicaceae</taxon>
        <taxon>Cardamineae</taxon>
        <taxon>Cardamine</taxon>
    </lineage>
</organism>
<keyword evidence="4" id="KW-0238">DNA-binding</keyword>
<sequence length="249" mass="27674">MGGRKPCYDEVGLRKGPWTAEEDGKLVDFLRTHGSCGGGAGGWCWRDVPKLAGLRRCGKSCRLRWTNYLRPDLKRGQFSEEEIQLVIDLHTRLGNRWSKIALELPGRTDNDIKNYWNTHIKRKLIRMGIDPNTHRLFDQRKVNEEEKILVNGPKPPCEPEVPVLVLQNDTSAVLSENVNQLADVDGDEQPWSFFMGNEGGGGGGGGGDAGELTRLLSGDITSSCSSSSSLWLKYGDFGYEDLELGCFDD</sequence>
<dbReference type="GO" id="GO:0051707">
    <property type="term" value="P:response to other organism"/>
    <property type="evidence" value="ECO:0007669"/>
    <property type="project" value="UniProtKB-ARBA"/>
</dbReference>
<dbReference type="InterPro" id="IPR009057">
    <property type="entry name" value="Homeodomain-like_sf"/>
</dbReference>
<dbReference type="CDD" id="cd00167">
    <property type="entry name" value="SANT"/>
    <property type="match status" value="1"/>
</dbReference>
<gene>
    <name evidence="10" type="ORF">V5N11_011721</name>
</gene>
<comment type="subcellular location">
    <subcellularLocation>
        <location evidence="1">Nucleus</location>
    </subcellularLocation>
</comment>
<dbReference type="SMART" id="SM00717">
    <property type="entry name" value="SANT"/>
    <property type="match status" value="2"/>
</dbReference>
<evidence type="ECO:0000256" key="2">
    <source>
        <dbReference type="ARBA" id="ARBA00022737"/>
    </source>
</evidence>
<evidence type="ECO:0000256" key="1">
    <source>
        <dbReference type="ARBA" id="ARBA00004123"/>
    </source>
</evidence>
<dbReference type="PROSITE" id="PS51294">
    <property type="entry name" value="HTH_MYB"/>
    <property type="match status" value="2"/>
</dbReference>
<feature type="domain" description="Myb-like" evidence="8">
    <location>
        <begin position="10"/>
        <end position="69"/>
    </location>
</feature>
<evidence type="ECO:0000256" key="7">
    <source>
        <dbReference type="ARBA" id="ARBA00062314"/>
    </source>
</evidence>
<comment type="caution">
    <text evidence="10">The sequence shown here is derived from an EMBL/GenBank/DDBJ whole genome shotgun (WGS) entry which is preliminary data.</text>
</comment>
<dbReference type="Pfam" id="PF00249">
    <property type="entry name" value="Myb_DNA-binding"/>
    <property type="match status" value="2"/>
</dbReference>
<dbReference type="InterPro" id="IPR017930">
    <property type="entry name" value="Myb_dom"/>
</dbReference>
<evidence type="ECO:0000259" key="8">
    <source>
        <dbReference type="PROSITE" id="PS50090"/>
    </source>
</evidence>
<evidence type="ECO:0000259" key="9">
    <source>
        <dbReference type="PROSITE" id="PS51294"/>
    </source>
</evidence>
<feature type="domain" description="HTH myb-type" evidence="9">
    <location>
        <begin position="10"/>
        <end position="69"/>
    </location>
</feature>
<dbReference type="FunFam" id="1.10.10.60:FF:000001">
    <property type="entry name" value="MYB-related transcription factor"/>
    <property type="match status" value="1"/>
</dbReference>
<protein>
    <submittedName>
        <fullName evidence="10">MYB-like transcription factor ODO1</fullName>
    </submittedName>
</protein>
<feature type="domain" description="HTH myb-type" evidence="9">
    <location>
        <begin position="70"/>
        <end position="124"/>
    </location>
</feature>
<evidence type="ECO:0000256" key="3">
    <source>
        <dbReference type="ARBA" id="ARBA00023015"/>
    </source>
</evidence>
<dbReference type="EMBL" id="JBANAX010000547">
    <property type="protein sequence ID" value="KAL1203873.1"/>
    <property type="molecule type" value="Genomic_DNA"/>
</dbReference>
<keyword evidence="5" id="KW-0804">Transcription</keyword>
<keyword evidence="2" id="KW-0677">Repeat</keyword>
<dbReference type="PROSITE" id="PS50090">
    <property type="entry name" value="MYB_LIKE"/>
    <property type="match status" value="2"/>
</dbReference>
<accession>A0ABD1ABJ3</accession>
<reference evidence="10 11" key="1">
    <citation type="submission" date="2024-04" db="EMBL/GenBank/DDBJ databases">
        <title>Genome assembly C_amara_ONT_v2.</title>
        <authorList>
            <person name="Yant L."/>
            <person name="Moore C."/>
            <person name="Slenker M."/>
        </authorList>
    </citation>
    <scope>NUCLEOTIDE SEQUENCE [LARGE SCALE GENOMIC DNA]</scope>
    <source>
        <tissue evidence="10">Leaf</tissue>
    </source>
</reference>
<dbReference type="GO" id="GO:0000976">
    <property type="term" value="F:transcription cis-regulatory region binding"/>
    <property type="evidence" value="ECO:0007669"/>
    <property type="project" value="UniProtKB-ARBA"/>
</dbReference>
<dbReference type="FunFam" id="1.10.10.60:FF:000394">
    <property type="entry name" value="MYB transcription factor"/>
    <property type="match status" value="1"/>
</dbReference>
<evidence type="ECO:0000313" key="10">
    <source>
        <dbReference type="EMBL" id="KAL1203873.1"/>
    </source>
</evidence>
<dbReference type="Gene3D" id="1.10.10.60">
    <property type="entry name" value="Homeodomain-like"/>
    <property type="match status" value="2"/>
</dbReference>
<keyword evidence="3" id="KW-0805">Transcription regulation</keyword>
<evidence type="ECO:0000256" key="5">
    <source>
        <dbReference type="ARBA" id="ARBA00023163"/>
    </source>
</evidence>
<evidence type="ECO:0000313" key="11">
    <source>
        <dbReference type="Proteomes" id="UP001558713"/>
    </source>
</evidence>
<evidence type="ECO:0000256" key="6">
    <source>
        <dbReference type="ARBA" id="ARBA00023242"/>
    </source>
</evidence>
<dbReference type="AlphaFoldDB" id="A0ABD1ABJ3"/>